<organism evidence="5 6">
    <name type="scientific">Candidatus Woesebacteria bacterium RIFCSPHIGHO2_12_FULL_41_24</name>
    <dbReference type="NCBI Taxonomy" id="1802510"/>
    <lineage>
        <taxon>Bacteria</taxon>
        <taxon>Candidatus Woeseibacteriota</taxon>
    </lineage>
</organism>
<dbReference type="GO" id="GO:0016491">
    <property type="term" value="F:oxidoreductase activity"/>
    <property type="evidence" value="ECO:0007669"/>
    <property type="project" value="UniProtKB-KW"/>
</dbReference>
<dbReference type="EMBL" id="MGGW01000018">
    <property type="protein sequence ID" value="OGM54105.1"/>
    <property type="molecule type" value="Genomic_DNA"/>
</dbReference>
<protein>
    <recommendedName>
        <fullName evidence="4">Ketoreductase domain-containing protein</fullName>
    </recommendedName>
</protein>
<reference evidence="5 6" key="1">
    <citation type="journal article" date="2016" name="Nat. Commun.">
        <title>Thousands of microbial genomes shed light on interconnected biogeochemical processes in an aquifer system.</title>
        <authorList>
            <person name="Anantharaman K."/>
            <person name="Brown C.T."/>
            <person name="Hug L.A."/>
            <person name="Sharon I."/>
            <person name="Castelle C.J."/>
            <person name="Probst A.J."/>
            <person name="Thomas B.C."/>
            <person name="Singh A."/>
            <person name="Wilkins M.J."/>
            <person name="Karaoz U."/>
            <person name="Brodie E.L."/>
            <person name="Williams K.H."/>
            <person name="Hubbard S.S."/>
            <person name="Banfield J.F."/>
        </authorList>
    </citation>
    <scope>NUCLEOTIDE SEQUENCE [LARGE SCALE GENOMIC DNA]</scope>
</reference>
<evidence type="ECO:0000313" key="6">
    <source>
        <dbReference type="Proteomes" id="UP000178603"/>
    </source>
</evidence>
<dbReference type="PROSITE" id="PS00061">
    <property type="entry name" value="ADH_SHORT"/>
    <property type="match status" value="1"/>
</dbReference>
<feature type="domain" description="Ketoreductase" evidence="4">
    <location>
        <begin position="6"/>
        <end position="170"/>
    </location>
</feature>
<evidence type="ECO:0000256" key="1">
    <source>
        <dbReference type="ARBA" id="ARBA00006484"/>
    </source>
</evidence>
<dbReference type="InterPro" id="IPR020904">
    <property type="entry name" value="Sc_DH/Rdtase_CS"/>
</dbReference>
<name>A0A1F8ASD3_9BACT</name>
<dbReference type="PRINTS" id="PR00081">
    <property type="entry name" value="GDHRDH"/>
</dbReference>
<dbReference type="Gene3D" id="3.40.50.720">
    <property type="entry name" value="NAD(P)-binding Rossmann-like Domain"/>
    <property type="match status" value="1"/>
</dbReference>
<accession>A0A1F8ASD3</accession>
<dbReference type="CDD" id="cd05233">
    <property type="entry name" value="SDR_c"/>
    <property type="match status" value="1"/>
</dbReference>
<evidence type="ECO:0000256" key="2">
    <source>
        <dbReference type="ARBA" id="ARBA00023002"/>
    </source>
</evidence>
<dbReference type="Pfam" id="PF00106">
    <property type="entry name" value="adh_short"/>
    <property type="match status" value="1"/>
</dbReference>
<sequence>MDLMNKTILLTGGTKGIGNALAKKLATEKARLVLIARTEAELKSFISKYGGEHKYFACDLENEEKVNNLVGQIKTKVKKLDILVNVAGIGIYKKFDESTKQDWDKSFSLNVTAPFLLTRGLLPILSNAQNSLVLNIGSGAGVIPMRGRSTYCATKFALRGWTLSLAEEYENNNPKIYLITLGSTITNFEGMTIEEKEREHAKGKAYFPVEWVANKLVEILKDDKRQTETVLYPGDHGFGIWKKP</sequence>
<comment type="caution">
    <text evidence="5">The sequence shown here is derived from an EMBL/GenBank/DDBJ whole genome shotgun (WGS) entry which is preliminary data.</text>
</comment>
<evidence type="ECO:0000259" key="4">
    <source>
        <dbReference type="SMART" id="SM00822"/>
    </source>
</evidence>
<dbReference type="SMART" id="SM00822">
    <property type="entry name" value="PKS_KR"/>
    <property type="match status" value="1"/>
</dbReference>
<dbReference type="PANTHER" id="PTHR44196">
    <property type="entry name" value="DEHYDROGENASE/REDUCTASE SDR FAMILY MEMBER 7B"/>
    <property type="match status" value="1"/>
</dbReference>
<dbReference type="InterPro" id="IPR057326">
    <property type="entry name" value="KR_dom"/>
</dbReference>
<gene>
    <name evidence="5" type="ORF">A3E44_02795</name>
</gene>
<proteinExistence type="inferred from homology"/>
<dbReference type="Proteomes" id="UP000178603">
    <property type="component" value="Unassembled WGS sequence"/>
</dbReference>
<keyword evidence="2" id="KW-0560">Oxidoreductase</keyword>
<comment type="similarity">
    <text evidence="1 3">Belongs to the short-chain dehydrogenases/reductases (SDR) family.</text>
</comment>
<evidence type="ECO:0000313" key="5">
    <source>
        <dbReference type="EMBL" id="OGM54105.1"/>
    </source>
</evidence>
<evidence type="ECO:0000256" key="3">
    <source>
        <dbReference type="RuleBase" id="RU000363"/>
    </source>
</evidence>
<dbReference type="PRINTS" id="PR00080">
    <property type="entry name" value="SDRFAMILY"/>
</dbReference>
<dbReference type="InterPro" id="IPR036291">
    <property type="entry name" value="NAD(P)-bd_dom_sf"/>
</dbReference>
<dbReference type="AlphaFoldDB" id="A0A1F8ASD3"/>
<dbReference type="InterPro" id="IPR002347">
    <property type="entry name" value="SDR_fam"/>
</dbReference>
<dbReference type="GO" id="GO:0016020">
    <property type="term" value="C:membrane"/>
    <property type="evidence" value="ECO:0007669"/>
    <property type="project" value="TreeGrafter"/>
</dbReference>
<dbReference type="PANTHER" id="PTHR44196:SF1">
    <property type="entry name" value="DEHYDROGENASE_REDUCTASE SDR FAMILY MEMBER 7B"/>
    <property type="match status" value="1"/>
</dbReference>
<dbReference type="SUPFAM" id="SSF51735">
    <property type="entry name" value="NAD(P)-binding Rossmann-fold domains"/>
    <property type="match status" value="1"/>
</dbReference>